<gene>
    <name evidence="5" type="ORF">U0021_05820</name>
</gene>
<dbReference type="InterPro" id="IPR045087">
    <property type="entry name" value="Cu-oxidase_fam"/>
</dbReference>
<evidence type="ECO:0000259" key="3">
    <source>
        <dbReference type="Pfam" id="PF07731"/>
    </source>
</evidence>
<proteinExistence type="predicted"/>
<evidence type="ECO:0000313" key="6">
    <source>
        <dbReference type="Proteomes" id="UP001324384"/>
    </source>
</evidence>
<dbReference type="InterPro" id="IPR011706">
    <property type="entry name" value="Cu-oxidase_C"/>
</dbReference>
<dbReference type="CDD" id="cd13881">
    <property type="entry name" value="CuRO_2_McoC_like"/>
    <property type="match status" value="1"/>
</dbReference>
<dbReference type="EMBL" id="CP139961">
    <property type="protein sequence ID" value="WQE03291.1"/>
    <property type="molecule type" value="Genomic_DNA"/>
</dbReference>
<sequence length="494" mass="54633">MRNAMHGTPASAGSAPAGATALMPSEAMPAGAALSALPLLANRSARSAHFQAELTAQVTHTVLAGGKTTEIWAYNGQLPGPQIVVQEGDTVEIRFRNALPQPTTLHWHGLDVPAQADGNPQDPVPPGGQRVYRFTLPEGSAGTYWYHPHPHEHVSEQVYRGLAGTLIVRAKDDPLAGRPEQHWLISDLRLAADGSIPPNTPTDWMNGREGEFVLINGQYRPDIRVQGNERIRIWNATSARYLRLQIPGISWIVVGSDGGLLEQPLPAVSELFLAPAERVEVILQGTAPTRAALHSLYYDRQKMMVQETPSTLTLAHVRFAGEQADIPPKLRTLPPWGDIQAQQTVAFSEVMNMMNHSGMNHGSMNHGTATGTVGADTPPPMMTGMFLVNGKTFDMKRIDLHTRAGQSEEWMLQNLSHMDHPFHLHGTQFEIIRREWQGKRENAAYRALKDTVNLRPNETVWIRTRQNHPGLKMFHCHILEHENLGMMGMLEVKA</sequence>
<name>A0ABZ0WVK8_9GAMM</name>
<reference evidence="5 6" key="1">
    <citation type="submission" date="2023-12" db="EMBL/GenBank/DDBJ databases">
        <title>Genome sequencing and assembly of bacterial species from a model synthetic community.</title>
        <authorList>
            <person name="Hogle S.L."/>
        </authorList>
    </citation>
    <scope>NUCLEOTIDE SEQUENCE [LARGE SCALE GENOMIC DNA]</scope>
    <source>
        <strain evidence="5 6">HAMBI_2792</strain>
    </source>
</reference>
<accession>A0ABZ0WVK8</accession>
<dbReference type="PANTHER" id="PTHR11709">
    <property type="entry name" value="MULTI-COPPER OXIDASE"/>
    <property type="match status" value="1"/>
</dbReference>
<feature type="domain" description="Plastocyanin-like" evidence="3">
    <location>
        <begin position="379"/>
        <end position="493"/>
    </location>
</feature>
<keyword evidence="2" id="KW-0560">Oxidoreductase</keyword>
<dbReference type="Gene3D" id="2.60.40.420">
    <property type="entry name" value="Cupredoxins - blue copper proteins"/>
    <property type="match status" value="3"/>
</dbReference>
<dbReference type="InterPro" id="IPR011707">
    <property type="entry name" value="Cu-oxidase-like_N"/>
</dbReference>
<dbReference type="InterPro" id="IPR002355">
    <property type="entry name" value="Cu_oxidase_Cu_BS"/>
</dbReference>
<evidence type="ECO:0000259" key="4">
    <source>
        <dbReference type="Pfam" id="PF07732"/>
    </source>
</evidence>
<dbReference type="PROSITE" id="PS00080">
    <property type="entry name" value="MULTICOPPER_OXIDASE2"/>
    <property type="match status" value="1"/>
</dbReference>
<dbReference type="Pfam" id="PF07731">
    <property type="entry name" value="Cu-oxidase_2"/>
    <property type="match status" value="1"/>
</dbReference>
<dbReference type="RefSeq" id="WP_327037426.1">
    <property type="nucleotide sequence ID" value="NZ_CP139961.1"/>
</dbReference>
<dbReference type="SUPFAM" id="SSF49503">
    <property type="entry name" value="Cupredoxins"/>
    <property type="match status" value="3"/>
</dbReference>
<protein>
    <submittedName>
        <fullName evidence="5">Multicopper oxidase family protein</fullName>
    </submittedName>
</protein>
<evidence type="ECO:0000256" key="1">
    <source>
        <dbReference type="ARBA" id="ARBA00022723"/>
    </source>
</evidence>
<keyword evidence="6" id="KW-1185">Reference proteome</keyword>
<dbReference type="InterPro" id="IPR008972">
    <property type="entry name" value="Cupredoxin"/>
</dbReference>
<dbReference type="Proteomes" id="UP001324384">
    <property type="component" value="Chromosome"/>
</dbReference>
<evidence type="ECO:0000313" key="5">
    <source>
        <dbReference type="EMBL" id="WQE03291.1"/>
    </source>
</evidence>
<dbReference type="Pfam" id="PF07732">
    <property type="entry name" value="Cu-oxidase_3"/>
    <property type="match status" value="1"/>
</dbReference>
<dbReference type="PANTHER" id="PTHR11709:SF2">
    <property type="entry name" value="MULTICOPPER OXIDASE LPR1"/>
    <property type="match status" value="1"/>
</dbReference>
<feature type="domain" description="Plastocyanin-like" evidence="4">
    <location>
        <begin position="58"/>
        <end position="172"/>
    </location>
</feature>
<keyword evidence="1" id="KW-0479">Metal-binding</keyword>
<organism evidence="5 6">
    <name type="scientific">Moraxella canis</name>
    <dbReference type="NCBI Taxonomy" id="90239"/>
    <lineage>
        <taxon>Bacteria</taxon>
        <taxon>Pseudomonadati</taxon>
        <taxon>Pseudomonadota</taxon>
        <taxon>Gammaproteobacteria</taxon>
        <taxon>Moraxellales</taxon>
        <taxon>Moraxellaceae</taxon>
        <taxon>Moraxella</taxon>
    </lineage>
</organism>
<evidence type="ECO:0000256" key="2">
    <source>
        <dbReference type="ARBA" id="ARBA00023002"/>
    </source>
</evidence>